<evidence type="ECO:0000259" key="15">
    <source>
        <dbReference type="PROSITE" id="PS51192"/>
    </source>
</evidence>
<evidence type="ECO:0000256" key="6">
    <source>
        <dbReference type="ARBA" id="ARBA00022769"/>
    </source>
</evidence>
<dbReference type="EMBL" id="PFGC01000044">
    <property type="protein sequence ID" value="PIW36638.1"/>
    <property type="molecule type" value="Genomic_DNA"/>
</dbReference>
<keyword evidence="4 12" id="KW-0547">Nucleotide-binding</keyword>
<dbReference type="InterPro" id="IPR001943">
    <property type="entry name" value="UVR_dom"/>
</dbReference>
<evidence type="ECO:0000313" key="18">
    <source>
        <dbReference type="Proteomes" id="UP000230292"/>
    </source>
</evidence>
<keyword evidence="9 12" id="KW-0234">DNA repair</keyword>
<dbReference type="GO" id="GO:0009381">
    <property type="term" value="F:excinuclease ABC activity"/>
    <property type="evidence" value="ECO:0007669"/>
    <property type="project" value="UniProtKB-UniRule"/>
</dbReference>
<evidence type="ECO:0000313" key="17">
    <source>
        <dbReference type="EMBL" id="PIW36638.1"/>
    </source>
</evidence>
<dbReference type="GO" id="GO:0006289">
    <property type="term" value="P:nucleotide-excision repair"/>
    <property type="evidence" value="ECO:0007669"/>
    <property type="project" value="UniProtKB-UniRule"/>
</dbReference>
<evidence type="ECO:0000256" key="9">
    <source>
        <dbReference type="ARBA" id="ARBA00023204"/>
    </source>
</evidence>
<evidence type="ECO:0000256" key="4">
    <source>
        <dbReference type="ARBA" id="ARBA00022741"/>
    </source>
</evidence>
<dbReference type="CDD" id="cd18790">
    <property type="entry name" value="SF2_C_UvrB"/>
    <property type="match status" value="1"/>
</dbReference>
<comment type="subunit">
    <text evidence="10 12 13">Forms a heterotetramer with UvrA during the search for lesions. Interacts with UvrC in an incision complex.</text>
</comment>
<feature type="domain" description="UVR" evidence="14">
    <location>
        <begin position="622"/>
        <end position="657"/>
    </location>
</feature>
<dbReference type="HAMAP" id="MF_00204">
    <property type="entry name" value="UvrB"/>
    <property type="match status" value="1"/>
</dbReference>
<dbReference type="GO" id="GO:0009432">
    <property type="term" value="P:SOS response"/>
    <property type="evidence" value="ECO:0007669"/>
    <property type="project" value="UniProtKB-UniRule"/>
</dbReference>
<comment type="domain">
    <text evidence="12">The beta-hairpin motif is involved in DNA binding.</text>
</comment>
<comment type="function">
    <text evidence="12">The UvrABC repair system catalyzes the recognition and processing of DNA lesions. A damage recognition complex composed of 2 UvrA and 2 UvrB subunits scans DNA for abnormalities. Upon binding of the UvrA(2)B(2) complex to a putative damaged site, the DNA wraps around one UvrB monomer. DNA wrap is dependent on ATP binding by UvrB and probably causes local melting of the DNA helix, facilitating insertion of UvrB beta-hairpin between the DNA strands. Then UvrB probes one DNA strand for the presence of a lesion. If a lesion is found the UvrA subunits dissociate and the UvrB-DNA preincision complex is formed. This complex is subsequently bound by UvrC and the second UvrB is released. If no lesion is found, the DNA wraps around the other UvrB subunit that will check the other stand for damage.</text>
</comment>
<gene>
    <name evidence="12" type="primary">uvrB</name>
    <name evidence="17" type="ORF">COW24_04250</name>
</gene>
<evidence type="ECO:0000256" key="12">
    <source>
        <dbReference type="HAMAP-Rule" id="MF_00204"/>
    </source>
</evidence>
<dbReference type="PROSITE" id="PS50151">
    <property type="entry name" value="UVR"/>
    <property type="match status" value="1"/>
</dbReference>
<feature type="binding site" evidence="12">
    <location>
        <begin position="37"/>
        <end position="44"/>
    </location>
    <ligand>
        <name>ATP</name>
        <dbReference type="ChEBI" id="CHEBI:30616"/>
    </ligand>
</feature>
<dbReference type="GO" id="GO:0005737">
    <property type="term" value="C:cytoplasm"/>
    <property type="evidence" value="ECO:0007669"/>
    <property type="project" value="UniProtKB-SubCell"/>
</dbReference>
<dbReference type="Gene3D" id="4.10.860.10">
    <property type="entry name" value="UVR domain"/>
    <property type="match status" value="1"/>
</dbReference>
<evidence type="ECO:0000256" key="10">
    <source>
        <dbReference type="ARBA" id="ARBA00026033"/>
    </source>
</evidence>
<reference evidence="17 18" key="1">
    <citation type="submission" date="2017-09" db="EMBL/GenBank/DDBJ databases">
        <title>Depth-based differentiation of microbial function through sediment-hosted aquifers and enrichment of novel symbionts in the deep terrestrial subsurface.</title>
        <authorList>
            <person name="Probst A.J."/>
            <person name="Ladd B."/>
            <person name="Jarett J.K."/>
            <person name="Geller-Mcgrath D.E."/>
            <person name="Sieber C.M."/>
            <person name="Emerson J.B."/>
            <person name="Anantharaman K."/>
            <person name="Thomas B.C."/>
            <person name="Malmstrom R."/>
            <person name="Stieglmeier M."/>
            <person name="Klingl A."/>
            <person name="Woyke T."/>
            <person name="Ryan C.M."/>
            <person name="Banfield J.F."/>
        </authorList>
    </citation>
    <scope>NUCLEOTIDE SEQUENCE [LARGE SCALE GENOMIC DNA]</scope>
    <source>
        <strain evidence="17">CG15_BIG_FIL_POST_REV_8_21_14_020_45_12</strain>
    </source>
</reference>
<keyword evidence="6 12" id="KW-0228">DNA excision</keyword>
<keyword evidence="3 12" id="KW-0963">Cytoplasm</keyword>
<keyword evidence="12 13" id="KW-0742">SOS response</keyword>
<dbReference type="AlphaFoldDB" id="A0A2M7H325"/>
<dbReference type="Pfam" id="PF00271">
    <property type="entry name" value="Helicase_C"/>
    <property type="match status" value="1"/>
</dbReference>
<dbReference type="NCBIfam" id="TIGR00631">
    <property type="entry name" value="uvrb"/>
    <property type="match status" value="1"/>
</dbReference>
<dbReference type="PROSITE" id="PS51194">
    <property type="entry name" value="HELICASE_CTER"/>
    <property type="match status" value="1"/>
</dbReference>
<organism evidence="17 18">
    <name type="scientific">Candidatus Kerfeldbacteria bacterium CG15_BIG_FIL_POST_REV_8_21_14_020_45_12</name>
    <dbReference type="NCBI Taxonomy" id="2014247"/>
    <lineage>
        <taxon>Bacteria</taxon>
        <taxon>Candidatus Kerfeldiibacteriota</taxon>
    </lineage>
</organism>
<dbReference type="InterPro" id="IPR024759">
    <property type="entry name" value="UvrB_YAD/RRR_dom"/>
</dbReference>
<comment type="caution">
    <text evidence="17">The sequence shown here is derived from an EMBL/GenBank/DDBJ whole genome shotgun (WGS) entry which is preliminary data.</text>
</comment>
<feature type="domain" description="Helicase ATP-binding" evidence="15">
    <location>
        <begin position="24"/>
        <end position="183"/>
    </location>
</feature>
<evidence type="ECO:0000256" key="2">
    <source>
        <dbReference type="ARBA" id="ARBA00008533"/>
    </source>
</evidence>
<dbReference type="Proteomes" id="UP000230292">
    <property type="component" value="Unassembled WGS sequence"/>
</dbReference>
<dbReference type="InterPro" id="IPR006935">
    <property type="entry name" value="Helicase/UvrB_N"/>
</dbReference>
<comment type="similarity">
    <text evidence="2 12 13">Belongs to the UvrB family.</text>
</comment>
<dbReference type="SUPFAM" id="SSF52540">
    <property type="entry name" value="P-loop containing nucleoside triphosphate hydrolases"/>
    <property type="match status" value="2"/>
</dbReference>
<evidence type="ECO:0000256" key="8">
    <source>
        <dbReference type="ARBA" id="ARBA00022881"/>
    </source>
</evidence>
<keyword evidence="7 12" id="KW-0067">ATP-binding</keyword>
<sequence length="677" mass="76923">MPFELEAPFSPSGDQPSAIAGLVKAIKKGQEDMTLLGVTGSGKTFTIANVIQELQRPTLVISHNKTLAAQLASEFREFFPKAAVQYFVSYYDYYQPEAYMARSDTYIEKETDINEEIERLRHAATQSLLSRRDVIIVASVSCIYGLGSPKEYKAAAINVRLGGEMSRKQLLIKLVEMNFSRNDLDFHRGTFRVRGDVVEVFPTALEHTAYRFDFFGDDLESIKEVDTLTGEIINVPESVDIYPATLYLAQTDFYEQALQKIRSDLESRLSQFRKAGKVVEAQRLEQRTKFDLEMIENAGYVNGIENYSRYFDGRTEGEPPFTLIDYFPEDFLVVVDESHQTIPQIGAMYAGDRARKESLVEHGFRLPASFDNRPLQFAEFENKVKQVVYVSATPGPYEKKNSTVTVEQLIRPTGLTEPSITIRPTQGQIPDLLKEVEKCTTRGERVLVTTLTKRMAEELADYLNENGVKVQYLHSDVDTMERLEILRDLRLGVFDVLVGINLLREGLDLPEVSLVAILDADKEGFLRSETALVQTMGRAARHLHGRVILYADSITGSMQRAMDEVNRRRKAQEEYNLKNNITPQQILKRIRDDRLSGQKQEESETSLLDIKMIKELDELEFEHLLASTRGQMDLASQNLEFELAAKLRDQLVALEAARPKSVLGKQRAQTKTKRGRR</sequence>
<dbReference type="InterPro" id="IPR004807">
    <property type="entry name" value="UvrB"/>
</dbReference>
<dbReference type="Pfam" id="PF17757">
    <property type="entry name" value="UvrB_inter"/>
    <property type="match status" value="1"/>
</dbReference>
<dbReference type="GO" id="GO:0016887">
    <property type="term" value="F:ATP hydrolysis activity"/>
    <property type="evidence" value="ECO:0007669"/>
    <property type="project" value="InterPro"/>
</dbReference>
<dbReference type="NCBIfam" id="NF003673">
    <property type="entry name" value="PRK05298.1"/>
    <property type="match status" value="1"/>
</dbReference>
<proteinExistence type="inferred from homology"/>
<evidence type="ECO:0000256" key="11">
    <source>
        <dbReference type="ARBA" id="ARBA00029504"/>
    </source>
</evidence>
<dbReference type="GO" id="GO:0009380">
    <property type="term" value="C:excinuclease repair complex"/>
    <property type="evidence" value="ECO:0007669"/>
    <property type="project" value="InterPro"/>
</dbReference>
<dbReference type="InterPro" id="IPR036876">
    <property type="entry name" value="UVR_dom_sf"/>
</dbReference>
<evidence type="ECO:0000256" key="7">
    <source>
        <dbReference type="ARBA" id="ARBA00022840"/>
    </source>
</evidence>
<dbReference type="InterPro" id="IPR041471">
    <property type="entry name" value="UvrB_inter"/>
</dbReference>
<dbReference type="Pfam" id="PF02151">
    <property type="entry name" value="UVR"/>
    <property type="match status" value="1"/>
</dbReference>
<evidence type="ECO:0000259" key="14">
    <source>
        <dbReference type="PROSITE" id="PS50151"/>
    </source>
</evidence>
<protein>
    <recommendedName>
        <fullName evidence="11 12">UvrABC system protein B</fullName>
        <shortName evidence="12">Protein UvrB</shortName>
    </recommendedName>
    <alternativeName>
        <fullName evidence="12">Excinuclease ABC subunit B</fullName>
    </alternativeName>
</protein>
<dbReference type="SMART" id="SM00487">
    <property type="entry name" value="DEXDc"/>
    <property type="match status" value="1"/>
</dbReference>
<dbReference type="SMART" id="SM00490">
    <property type="entry name" value="HELICc"/>
    <property type="match status" value="1"/>
</dbReference>
<accession>A0A2M7H325</accession>
<feature type="domain" description="Helicase C-terminal" evidence="16">
    <location>
        <begin position="428"/>
        <end position="590"/>
    </location>
</feature>
<keyword evidence="5 12" id="KW-0227">DNA damage</keyword>
<dbReference type="GO" id="GO:0005524">
    <property type="term" value="F:ATP binding"/>
    <property type="evidence" value="ECO:0007669"/>
    <property type="project" value="UniProtKB-UniRule"/>
</dbReference>
<dbReference type="InterPro" id="IPR027417">
    <property type="entry name" value="P-loop_NTPase"/>
</dbReference>
<dbReference type="Gene3D" id="3.40.50.300">
    <property type="entry name" value="P-loop containing nucleotide triphosphate hydrolases"/>
    <property type="match status" value="3"/>
</dbReference>
<dbReference type="Pfam" id="PF04851">
    <property type="entry name" value="ResIII"/>
    <property type="match status" value="1"/>
</dbReference>
<evidence type="ECO:0000256" key="3">
    <source>
        <dbReference type="ARBA" id="ARBA00022490"/>
    </source>
</evidence>
<evidence type="ECO:0000256" key="5">
    <source>
        <dbReference type="ARBA" id="ARBA00022763"/>
    </source>
</evidence>
<evidence type="ECO:0000259" key="16">
    <source>
        <dbReference type="PROSITE" id="PS51194"/>
    </source>
</evidence>
<dbReference type="InterPro" id="IPR001650">
    <property type="entry name" value="Helicase_C-like"/>
</dbReference>
<comment type="subcellular location">
    <subcellularLocation>
        <location evidence="1 12 13">Cytoplasm</location>
    </subcellularLocation>
</comment>
<keyword evidence="8 12" id="KW-0267">Excision nuclease</keyword>
<dbReference type="PANTHER" id="PTHR24029">
    <property type="entry name" value="UVRABC SYSTEM PROTEIN B"/>
    <property type="match status" value="1"/>
</dbReference>
<evidence type="ECO:0000256" key="1">
    <source>
        <dbReference type="ARBA" id="ARBA00004496"/>
    </source>
</evidence>
<dbReference type="Pfam" id="PF12344">
    <property type="entry name" value="UvrB"/>
    <property type="match status" value="1"/>
</dbReference>
<dbReference type="SUPFAM" id="SSF46600">
    <property type="entry name" value="C-terminal UvrC-binding domain of UvrB"/>
    <property type="match status" value="1"/>
</dbReference>
<dbReference type="InterPro" id="IPR014001">
    <property type="entry name" value="Helicase_ATP-bd"/>
</dbReference>
<evidence type="ECO:0000256" key="13">
    <source>
        <dbReference type="RuleBase" id="RU003587"/>
    </source>
</evidence>
<dbReference type="GO" id="GO:0003677">
    <property type="term" value="F:DNA binding"/>
    <property type="evidence" value="ECO:0007669"/>
    <property type="project" value="UniProtKB-UniRule"/>
</dbReference>
<dbReference type="PROSITE" id="PS51192">
    <property type="entry name" value="HELICASE_ATP_BIND_1"/>
    <property type="match status" value="1"/>
</dbReference>
<dbReference type="CDD" id="cd17916">
    <property type="entry name" value="DEXHc_UvrB"/>
    <property type="match status" value="1"/>
</dbReference>
<feature type="short sequence motif" description="Beta-hairpin" evidence="12">
    <location>
        <begin position="90"/>
        <end position="113"/>
    </location>
</feature>
<dbReference type="PANTHER" id="PTHR24029:SF0">
    <property type="entry name" value="UVRABC SYSTEM PROTEIN B"/>
    <property type="match status" value="1"/>
</dbReference>
<name>A0A2M7H325_9BACT</name>